<gene>
    <name evidence="1" type="ORF">ACFYXI_05565</name>
</gene>
<proteinExistence type="predicted"/>
<evidence type="ECO:0000313" key="1">
    <source>
        <dbReference type="EMBL" id="MFF3665044.1"/>
    </source>
</evidence>
<accession>A0ABW6SJ97</accession>
<dbReference type="EMBL" id="JBIASD010000003">
    <property type="protein sequence ID" value="MFF3665044.1"/>
    <property type="molecule type" value="Genomic_DNA"/>
</dbReference>
<protein>
    <submittedName>
        <fullName evidence="1">Uncharacterized protein</fullName>
    </submittedName>
</protein>
<evidence type="ECO:0000313" key="2">
    <source>
        <dbReference type="Proteomes" id="UP001602013"/>
    </source>
</evidence>
<name>A0ABW6SJ97_9ACTN</name>
<reference evidence="1 2" key="1">
    <citation type="submission" date="2024-10" db="EMBL/GenBank/DDBJ databases">
        <title>The Natural Products Discovery Center: Release of the First 8490 Sequenced Strains for Exploring Actinobacteria Biosynthetic Diversity.</title>
        <authorList>
            <person name="Kalkreuter E."/>
            <person name="Kautsar S.A."/>
            <person name="Yang D."/>
            <person name="Bader C.D."/>
            <person name="Teijaro C.N."/>
            <person name="Fluegel L."/>
            <person name="Davis C.M."/>
            <person name="Simpson J.R."/>
            <person name="Lauterbach L."/>
            <person name="Steele A.D."/>
            <person name="Gui C."/>
            <person name="Meng S."/>
            <person name="Li G."/>
            <person name="Viehrig K."/>
            <person name="Ye F."/>
            <person name="Su P."/>
            <person name="Kiefer A.F."/>
            <person name="Nichols A."/>
            <person name="Cepeda A.J."/>
            <person name="Yan W."/>
            <person name="Fan B."/>
            <person name="Jiang Y."/>
            <person name="Adhikari A."/>
            <person name="Zheng C.-J."/>
            <person name="Schuster L."/>
            <person name="Cowan T.M."/>
            <person name="Smanski M.J."/>
            <person name="Chevrette M.G."/>
            <person name="De Carvalho L.P.S."/>
            <person name="Shen B."/>
        </authorList>
    </citation>
    <scope>NUCLEOTIDE SEQUENCE [LARGE SCALE GENOMIC DNA]</scope>
    <source>
        <strain evidence="1 2">NPDC002173</strain>
    </source>
</reference>
<sequence>MPVAMISSRTTRADRARTGGARISWAWAASARTSSVRAAPRRTQTHRDQVGVAVTGGPVAMLPPMAGALPPTARTLTARASAVMGRTVRAGMLLVVIAG</sequence>
<dbReference type="Proteomes" id="UP001602013">
    <property type="component" value="Unassembled WGS sequence"/>
</dbReference>
<keyword evidence="2" id="KW-1185">Reference proteome</keyword>
<comment type="caution">
    <text evidence="1">The sequence shown here is derived from an EMBL/GenBank/DDBJ whole genome shotgun (WGS) entry which is preliminary data.</text>
</comment>
<dbReference type="RefSeq" id="WP_387409065.1">
    <property type="nucleotide sequence ID" value="NZ_JBIASD010000003.1"/>
</dbReference>
<organism evidence="1 2">
    <name type="scientific">Microtetraspora malaysiensis</name>
    <dbReference type="NCBI Taxonomy" id="161358"/>
    <lineage>
        <taxon>Bacteria</taxon>
        <taxon>Bacillati</taxon>
        <taxon>Actinomycetota</taxon>
        <taxon>Actinomycetes</taxon>
        <taxon>Streptosporangiales</taxon>
        <taxon>Streptosporangiaceae</taxon>
        <taxon>Microtetraspora</taxon>
    </lineage>
</organism>